<dbReference type="Pfam" id="PF00873">
    <property type="entry name" value="ACR_tran"/>
    <property type="match status" value="1"/>
</dbReference>
<feature type="transmembrane region" description="Helical" evidence="1">
    <location>
        <begin position="522"/>
        <end position="543"/>
    </location>
</feature>
<feature type="transmembrane region" description="Helical" evidence="1">
    <location>
        <begin position="459"/>
        <end position="482"/>
    </location>
</feature>
<feature type="transmembrane region" description="Helical" evidence="1">
    <location>
        <begin position="950"/>
        <end position="971"/>
    </location>
</feature>
<dbReference type="Gene3D" id="3.30.70.1430">
    <property type="entry name" value="Multidrug efflux transporter AcrB pore domain"/>
    <property type="match status" value="2"/>
</dbReference>
<dbReference type="EMBL" id="CP001032">
    <property type="protein sequence ID" value="ACB73797.1"/>
    <property type="molecule type" value="Genomic_DNA"/>
</dbReference>
<organism evidence="2 3">
    <name type="scientific">Opitutus terrae (strain DSM 11246 / JCM 15787 / PB90-1)</name>
    <dbReference type="NCBI Taxonomy" id="452637"/>
    <lineage>
        <taxon>Bacteria</taxon>
        <taxon>Pseudomonadati</taxon>
        <taxon>Verrucomicrobiota</taxon>
        <taxon>Opitutia</taxon>
        <taxon>Opitutales</taxon>
        <taxon>Opitutaceae</taxon>
        <taxon>Opitutus</taxon>
    </lineage>
</organism>
<feature type="transmembrane region" description="Helical" evidence="1">
    <location>
        <begin position="851"/>
        <end position="871"/>
    </location>
</feature>
<dbReference type="HOGENOM" id="CLU_002755_1_2_0"/>
<keyword evidence="1" id="KW-0812">Transmembrane</keyword>
<keyword evidence="1" id="KW-1133">Transmembrane helix</keyword>
<dbReference type="PRINTS" id="PR00702">
    <property type="entry name" value="ACRIFLAVINRP"/>
</dbReference>
<dbReference type="SUPFAM" id="SSF82714">
    <property type="entry name" value="Multidrug efflux transporter AcrB TolC docking domain, DN and DC subdomains"/>
    <property type="match status" value="2"/>
</dbReference>
<dbReference type="InterPro" id="IPR001036">
    <property type="entry name" value="Acrflvin-R"/>
</dbReference>
<sequence length="1020" mass="111174">MKITNLTVRNSQFTLIVFVCLIALGVTSFRSIPRMEDPAMRVPSFSVVAIYPGANATDIEQLVARPLEDALKELDDIDKLRATVKDGFAYLTLDFTWGTDPEEKYDEVLRQVNVERPKLPSGVVEVDVRKWQTTNVAMMQVALVSPDASYARLQDLADALRKRFERVDGVRQARRHAFPEKQVRVSLDIDRLTQLRIPLGQIVNALQGANVSIAGGSVEAGDRRFNIKTSGNYADLDEVRMTPIAGDAGAVVYLKDVADVRWTTEDLETFGRYNGERAVFVTVRPRAQQNLSVLSQALRTEVEAFRSSLAGDVRLEIGWDQSQNVERRLGRLQEDFLFAFALVLLTVLPLGLRASVLVMLSIPLSLAMGVAALYFTGFSLNQLSIVGFVIALGLLVDDSIVVVENIARFRRMGTPPIEAAVRATEQIAVAVAGTTATLLFAFLPLLMLPGGPGQYIRSLPVAVVYTVLASMVVALTIIPLLASLTLRGNEKPEGNLLLRLLHRGIESGYRPVLHWCMQHRGITLGAAALLIVGSLALVPRIGFSLFPKAGLPQFLVQIEMEEGASVAATDAVARRVEALLAQRPEVANYFTTVGDSNPQIYYNEVPQAAKASVAELFVSLKVANSESNPRFFDELRSEVAKLPGAQIVVKELENGPPIEAPIAVRVFAENIDQIAELAANVERVLRGIPGTHSITNPVRIRRTDLRLVIDKPKAALLGVPEIEIDRAVRLAFGGLDVSRFREADGDEYDIQLALPRGERATLENWGRIQVQSRSGAYLPLAQLARLQFESAPPVIQRFNRERSATVTALVADGFNVDQLTRRTGRELERLSWPTGTRWEFGGEVESRSESFGGLGSAVVIAAFGILAILVLEFRSFRGTAIVASVIPLGVIGGLLALWLTGYSLSFTAAIGFVALIGIETKNSILLVDFTNQLRAQGVGLKEAIERAGEIRFLPVVLTTLTALGALAPLALQRSGLYSPLAIVIMGGLISSLLLSRLVTPVLYSLMPPPNGESHRTAEKA</sequence>
<feature type="transmembrane region" description="Helical" evidence="1">
    <location>
        <begin position="427"/>
        <end position="447"/>
    </location>
</feature>
<proteinExistence type="predicted"/>
<protein>
    <submittedName>
        <fullName evidence="2">Acriflavin resistance protein</fullName>
    </submittedName>
</protein>
<feature type="transmembrane region" description="Helical" evidence="1">
    <location>
        <begin position="906"/>
        <end position="929"/>
    </location>
</feature>
<feature type="transmembrane region" description="Helical" evidence="1">
    <location>
        <begin position="382"/>
        <end position="406"/>
    </location>
</feature>
<keyword evidence="1" id="KW-0472">Membrane</keyword>
<feature type="transmembrane region" description="Helical" evidence="1">
    <location>
        <begin position="878"/>
        <end position="900"/>
    </location>
</feature>
<dbReference type="PANTHER" id="PTHR32063:SF0">
    <property type="entry name" value="SWARMING MOTILITY PROTEIN SWRC"/>
    <property type="match status" value="1"/>
</dbReference>
<dbReference type="RefSeq" id="WP_012373335.1">
    <property type="nucleotide sequence ID" value="NC_010571.1"/>
</dbReference>
<keyword evidence="3" id="KW-1185">Reference proteome</keyword>
<dbReference type="KEGG" id="ote:Oter_0507"/>
<dbReference type="SUPFAM" id="SSF82693">
    <property type="entry name" value="Multidrug efflux transporter AcrB pore domain, PN1, PN2, PC1 and PC2 subdomains"/>
    <property type="match status" value="3"/>
</dbReference>
<feature type="transmembrane region" description="Helical" evidence="1">
    <location>
        <begin position="336"/>
        <end position="362"/>
    </location>
</feature>
<dbReference type="GO" id="GO:0005886">
    <property type="term" value="C:plasma membrane"/>
    <property type="evidence" value="ECO:0007669"/>
    <property type="project" value="TreeGrafter"/>
</dbReference>
<reference evidence="2 3" key="1">
    <citation type="journal article" date="2011" name="J. Bacteriol.">
        <title>Genome sequence of the verrucomicrobium Opitutus terrae PB90-1, an abundant inhabitant of rice paddy soil ecosystems.</title>
        <authorList>
            <person name="van Passel M.W."/>
            <person name="Kant R."/>
            <person name="Palva A."/>
            <person name="Copeland A."/>
            <person name="Lucas S."/>
            <person name="Lapidus A."/>
            <person name="Glavina del Rio T."/>
            <person name="Pitluck S."/>
            <person name="Goltsman E."/>
            <person name="Clum A."/>
            <person name="Sun H."/>
            <person name="Schmutz J."/>
            <person name="Larimer F.W."/>
            <person name="Land M.L."/>
            <person name="Hauser L."/>
            <person name="Kyrpides N."/>
            <person name="Mikhailova N."/>
            <person name="Richardson P.P."/>
            <person name="Janssen P.H."/>
            <person name="de Vos W.M."/>
            <person name="Smidt H."/>
        </authorList>
    </citation>
    <scope>NUCLEOTIDE SEQUENCE [LARGE SCALE GENOMIC DNA]</scope>
    <source>
        <strain evidence="3">DSM 11246 / JCM 15787 / PB90-1</strain>
    </source>
</reference>
<dbReference type="Gene3D" id="3.30.70.1440">
    <property type="entry name" value="Multidrug efflux transporter AcrB pore domain"/>
    <property type="match status" value="1"/>
</dbReference>
<dbReference type="Gene3D" id="1.20.1640.10">
    <property type="entry name" value="Multidrug efflux transporter AcrB transmembrane domain"/>
    <property type="match status" value="2"/>
</dbReference>
<dbReference type="eggNOG" id="COG0841">
    <property type="taxonomic scope" value="Bacteria"/>
</dbReference>
<dbReference type="PANTHER" id="PTHR32063">
    <property type="match status" value="1"/>
</dbReference>
<dbReference type="OrthoDB" id="9806532at2"/>
<dbReference type="GO" id="GO:0042910">
    <property type="term" value="F:xenobiotic transmembrane transporter activity"/>
    <property type="evidence" value="ECO:0007669"/>
    <property type="project" value="TreeGrafter"/>
</dbReference>
<dbReference type="SUPFAM" id="SSF82866">
    <property type="entry name" value="Multidrug efflux transporter AcrB transmembrane domain"/>
    <property type="match status" value="2"/>
</dbReference>
<name>B1ZRV4_OPITP</name>
<dbReference type="STRING" id="452637.Oter_0507"/>
<dbReference type="AlphaFoldDB" id="B1ZRV4"/>
<evidence type="ECO:0000313" key="2">
    <source>
        <dbReference type="EMBL" id="ACB73797.1"/>
    </source>
</evidence>
<feature type="transmembrane region" description="Helical" evidence="1">
    <location>
        <begin position="12"/>
        <end position="32"/>
    </location>
</feature>
<dbReference type="InterPro" id="IPR027463">
    <property type="entry name" value="AcrB_DN_DC_subdom"/>
</dbReference>
<dbReference type="Gene3D" id="3.30.2090.10">
    <property type="entry name" value="Multidrug efflux transporter AcrB TolC docking domain, DN and DC subdomains"/>
    <property type="match status" value="2"/>
</dbReference>
<dbReference type="Proteomes" id="UP000007013">
    <property type="component" value="Chromosome"/>
</dbReference>
<evidence type="ECO:0000313" key="3">
    <source>
        <dbReference type="Proteomes" id="UP000007013"/>
    </source>
</evidence>
<evidence type="ECO:0000256" key="1">
    <source>
        <dbReference type="SAM" id="Phobius"/>
    </source>
</evidence>
<dbReference type="Gene3D" id="3.30.70.1320">
    <property type="entry name" value="Multidrug efflux transporter AcrB pore domain like"/>
    <property type="match status" value="1"/>
</dbReference>
<accession>B1ZRV4</accession>
<feature type="transmembrane region" description="Helical" evidence="1">
    <location>
        <begin position="977"/>
        <end position="998"/>
    </location>
</feature>
<gene>
    <name evidence="2" type="ordered locus">Oter_0507</name>
</gene>